<evidence type="ECO:0000313" key="3">
    <source>
        <dbReference type="Proteomes" id="UP000317977"/>
    </source>
</evidence>
<organism evidence="2 3">
    <name type="scientific">Rubripirellula reticaptiva</name>
    <dbReference type="NCBI Taxonomy" id="2528013"/>
    <lineage>
        <taxon>Bacteria</taxon>
        <taxon>Pseudomonadati</taxon>
        <taxon>Planctomycetota</taxon>
        <taxon>Planctomycetia</taxon>
        <taxon>Pirellulales</taxon>
        <taxon>Pirellulaceae</taxon>
        <taxon>Rubripirellula</taxon>
    </lineage>
</organism>
<dbReference type="InterPro" id="IPR051783">
    <property type="entry name" value="NAD(P)-dependent_oxidoreduct"/>
</dbReference>
<dbReference type="GO" id="GO:0005737">
    <property type="term" value="C:cytoplasm"/>
    <property type="evidence" value="ECO:0007669"/>
    <property type="project" value="TreeGrafter"/>
</dbReference>
<dbReference type="Gene3D" id="3.40.50.720">
    <property type="entry name" value="NAD(P)-binding Rossmann-like Domain"/>
    <property type="match status" value="1"/>
</dbReference>
<name>A0A5C6F4H1_9BACT</name>
<dbReference type="SUPFAM" id="SSF51735">
    <property type="entry name" value="NAD(P)-binding Rossmann-fold domains"/>
    <property type="match status" value="1"/>
</dbReference>
<dbReference type="CDD" id="cd05266">
    <property type="entry name" value="SDR_a4"/>
    <property type="match status" value="1"/>
</dbReference>
<accession>A0A5C6F4H1</accession>
<feature type="domain" description="NAD-dependent epimerase/dehydratase" evidence="1">
    <location>
        <begin position="10"/>
        <end position="204"/>
    </location>
</feature>
<dbReference type="RefSeq" id="WP_146533553.1">
    <property type="nucleotide sequence ID" value="NZ_SJPX01000002.1"/>
</dbReference>
<sequence length="287" mass="32013">MKPNSTKRTLIVGHGFLGKRVAQLAVQSGDQVWATSRKKEKINEMSGTSVHPVRMDWTDRRTLVDLPQVDRVLVAVSYDASSGMSRFDSQVGGFANLLRVLPAETDVCYISTTGVYHQTDGRWVDETSPAWPSRAGGRVHLQAESLLHRMRPDSPWTILRFSGIYGPGRVPRSADVIAERPIPMPGDGHLNLIHVHDGAAAVMASWQPRSRRMYLVSDDKPVKRSAFYRQIAIQVGAAPPTFTSPPADASPRMRSDSNKRIWNRRMKSDLVPRLKFPTYCEGLADLL</sequence>
<dbReference type="EMBL" id="SJPX01000002">
    <property type="protein sequence ID" value="TWU55347.1"/>
    <property type="molecule type" value="Genomic_DNA"/>
</dbReference>
<protein>
    <submittedName>
        <fullName evidence="2">NAD dependent epimerase/dehydratase family protein</fullName>
    </submittedName>
</protein>
<reference evidence="2 3" key="1">
    <citation type="submission" date="2019-02" db="EMBL/GenBank/DDBJ databases">
        <title>Deep-cultivation of Planctomycetes and their phenomic and genomic characterization uncovers novel biology.</title>
        <authorList>
            <person name="Wiegand S."/>
            <person name="Jogler M."/>
            <person name="Boedeker C."/>
            <person name="Pinto D."/>
            <person name="Vollmers J."/>
            <person name="Rivas-Marin E."/>
            <person name="Kohn T."/>
            <person name="Peeters S.H."/>
            <person name="Heuer A."/>
            <person name="Rast P."/>
            <person name="Oberbeckmann S."/>
            <person name="Bunk B."/>
            <person name="Jeske O."/>
            <person name="Meyerdierks A."/>
            <person name="Storesund J.E."/>
            <person name="Kallscheuer N."/>
            <person name="Luecker S."/>
            <person name="Lage O.M."/>
            <person name="Pohl T."/>
            <person name="Merkel B.J."/>
            <person name="Hornburger P."/>
            <person name="Mueller R.-W."/>
            <person name="Bruemmer F."/>
            <person name="Labrenz M."/>
            <person name="Spormann A.M."/>
            <person name="Op Den Camp H."/>
            <person name="Overmann J."/>
            <person name="Amann R."/>
            <person name="Jetten M.S.M."/>
            <person name="Mascher T."/>
            <person name="Medema M.H."/>
            <person name="Devos D.P."/>
            <person name="Kaster A.-K."/>
            <person name="Ovreas L."/>
            <person name="Rohde M."/>
            <person name="Galperin M.Y."/>
            <person name="Jogler C."/>
        </authorList>
    </citation>
    <scope>NUCLEOTIDE SEQUENCE [LARGE SCALE GENOMIC DNA]</scope>
    <source>
        <strain evidence="2 3">Poly59</strain>
    </source>
</reference>
<evidence type="ECO:0000259" key="1">
    <source>
        <dbReference type="Pfam" id="PF01370"/>
    </source>
</evidence>
<dbReference type="Proteomes" id="UP000317977">
    <property type="component" value="Unassembled WGS sequence"/>
</dbReference>
<dbReference type="PANTHER" id="PTHR48079:SF6">
    <property type="entry name" value="NAD(P)-BINDING DOMAIN-CONTAINING PROTEIN-RELATED"/>
    <property type="match status" value="1"/>
</dbReference>
<evidence type="ECO:0000313" key="2">
    <source>
        <dbReference type="EMBL" id="TWU55347.1"/>
    </source>
</evidence>
<dbReference type="InterPro" id="IPR001509">
    <property type="entry name" value="Epimerase_deHydtase"/>
</dbReference>
<dbReference type="AlphaFoldDB" id="A0A5C6F4H1"/>
<proteinExistence type="predicted"/>
<dbReference type="InterPro" id="IPR036291">
    <property type="entry name" value="NAD(P)-bd_dom_sf"/>
</dbReference>
<keyword evidence="3" id="KW-1185">Reference proteome</keyword>
<comment type="caution">
    <text evidence="2">The sequence shown here is derived from an EMBL/GenBank/DDBJ whole genome shotgun (WGS) entry which is preliminary data.</text>
</comment>
<dbReference type="GO" id="GO:0004029">
    <property type="term" value="F:aldehyde dehydrogenase (NAD+) activity"/>
    <property type="evidence" value="ECO:0007669"/>
    <property type="project" value="TreeGrafter"/>
</dbReference>
<gene>
    <name evidence="2" type="ORF">Poly59_16450</name>
</gene>
<dbReference type="OrthoDB" id="9808276at2"/>
<dbReference type="PANTHER" id="PTHR48079">
    <property type="entry name" value="PROTEIN YEEZ"/>
    <property type="match status" value="1"/>
</dbReference>
<dbReference type="Pfam" id="PF01370">
    <property type="entry name" value="Epimerase"/>
    <property type="match status" value="1"/>
</dbReference>